<feature type="transmembrane region" description="Helical" evidence="8">
    <location>
        <begin position="154"/>
        <end position="175"/>
    </location>
</feature>
<feature type="transmembrane region" description="Helical" evidence="8">
    <location>
        <begin position="39"/>
        <end position="58"/>
    </location>
</feature>
<feature type="transmembrane region" description="Helical" evidence="8">
    <location>
        <begin position="105"/>
        <end position="123"/>
    </location>
</feature>
<evidence type="ECO:0000256" key="6">
    <source>
        <dbReference type="ARBA" id="ARBA00023136"/>
    </source>
</evidence>
<comment type="similarity">
    <text evidence="2">Belongs to the UPF0073 (Hly-III) family.</text>
</comment>
<sequence length="214" mass="22679">MEDELRPLLRGVTHAYAFWAALAAAVTLTALVAPGAARVSAVVYGGGLCALFAASGVYHRWPWNPRWRPMLRRLDHSTIFVFIAASYTPVALLVMHGALRWAILGAAWTGAAVGIVLSLAWITAPRAVSAGCYLALGWVSVAALPQLISGLPIAPLVLLASGGVLYTVGAVVYATRRPDPWPRTFGFHEVFHLLVIAAAAVQFVALAGWVFPAG</sequence>
<keyword evidence="4 8" id="KW-0812">Transmembrane</keyword>
<feature type="transmembrane region" description="Helical" evidence="8">
    <location>
        <begin position="79"/>
        <end position="99"/>
    </location>
</feature>
<dbReference type="NCBIfam" id="TIGR01065">
    <property type="entry name" value="hlyIII"/>
    <property type="match status" value="1"/>
</dbReference>
<dbReference type="PANTHER" id="PTHR20855:SF3">
    <property type="entry name" value="LD03007P"/>
    <property type="match status" value="1"/>
</dbReference>
<accession>A0A5B8UB90</accession>
<dbReference type="GO" id="GO:0005886">
    <property type="term" value="C:plasma membrane"/>
    <property type="evidence" value="ECO:0007669"/>
    <property type="project" value="UniProtKB-SubCell"/>
</dbReference>
<evidence type="ECO:0000313" key="9">
    <source>
        <dbReference type="EMBL" id="QEC50479.1"/>
    </source>
</evidence>
<protein>
    <submittedName>
        <fullName evidence="9">Hemolysin III family protein</fullName>
    </submittedName>
</protein>
<keyword evidence="7" id="KW-0862">Zinc</keyword>
<feature type="binding site" evidence="7">
    <location>
        <position position="192"/>
    </location>
    <ligand>
        <name>Zn(2+)</name>
        <dbReference type="ChEBI" id="CHEBI:29105"/>
    </ligand>
</feature>
<dbReference type="InterPro" id="IPR004254">
    <property type="entry name" value="AdipoR/HlyIII-related"/>
</dbReference>
<feature type="binding site" evidence="7">
    <location>
        <position position="59"/>
    </location>
    <ligand>
        <name>Zn(2+)</name>
        <dbReference type="ChEBI" id="CHEBI:29105"/>
    </ligand>
</feature>
<evidence type="ECO:0000256" key="3">
    <source>
        <dbReference type="ARBA" id="ARBA00022475"/>
    </source>
</evidence>
<evidence type="ECO:0000256" key="2">
    <source>
        <dbReference type="ARBA" id="ARBA00008488"/>
    </source>
</evidence>
<dbReference type="AlphaFoldDB" id="A0A5B8UB90"/>
<evidence type="ECO:0000256" key="7">
    <source>
        <dbReference type="PIRSR" id="PIRSR604254-1"/>
    </source>
</evidence>
<dbReference type="InterPro" id="IPR005744">
    <property type="entry name" value="Hy-lIII"/>
</dbReference>
<evidence type="ECO:0000256" key="5">
    <source>
        <dbReference type="ARBA" id="ARBA00022989"/>
    </source>
</evidence>
<dbReference type="OrthoDB" id="9813689at2"/>
<comment type="subcellular location">
    <subcellularLocation>
        <location evidence="1">Cell membrane</location>
        <topology evidence="1">Multi-pass membrane protein</topology>
    </subcellularLocation>
</comment>
<evidence type="ECO:0000313" key="10">
    <source>
        <dbReference type="Proteomes" id="UP000321805"/>
    </source>
</evidence>
<dbReference type="EMBL" id="CP042430">
    <property type="protein sequence ID" value="QEC50479.1"/>
    <property type="molecule type" value="Genomic_DNA"/>
</dbReference>
<evidence type="ECO:0000256" key="1">
    <source>
        <dbReference type="ARBA" id="ARBA00004651"/>
    </source>
</evidence>
<proteinExistence type="inferred from homology"/>
<name>A0A5B8UB90_9ACTN</name>
<dbReference type="Pfam" id="PF03006">
    <property type="entry name" value="HlyIII"/>
    <property type="match status" value="1"/>
</dbReference>
<feature type="transmembrane region" description="Helical" evidence="8">
    <location>
        <begin position="12"/>
        <end position="33"/>
    </location>
</feature>
<gene>
    <name evidence="9" type="ORF">FSW04_24800</name>
</gene>
<organism evidence="9 10">
    <name type="scientific">Baekduia soli</name>
    <dbReference type="NCBI Taxonomy" id="496014"/>
    <lineage>
        <taxon>Bacteria</taxon>
        <taxon>Bacillati</taxon>
        <taxon>Actinomycetota</taxon>
        <taxon>Thermoleophilia</taxon>
        <taxon>Solirubrobacterales</taxon>
        <taxon>Baekduiaceae</taxon>
        <taxon>Baekduia</taxon>
    </lineage>
</organism>
<dbReference type="PANTHER" id="PTHR20855">
    <property type="entry name" value="ADIPOR/PROGESTIN RECEPTOR-RELATED"/>
    <property type="match status" value="1"/>
</dbReference>
<reference evidence="9 10" key="1">
    <citation type="journal article" date="2018" name="J. Microbiol.">
        <title>Baekduia soli gen. nov., sp. nov., a novel bacterium isolated from the soil of Baekdu Mountain and proposal of a novel family name, Baekduiaceae fam. nov.</title>
        <authorList>
            <person name="An D.S."/>
            <person name="Siddiqi M.Z."/>
            <person name="Kim K.H."/>
            <person name="Yu H.S."/>
            <person name="Im W.T."/>
        </authorList>
    </citation>
    <scope>NUCLEOTIDE SEQUENCE [LARGE SCALE GENOMIC DNA]</scope>
    <source>
        <strain evidence="9 10">BR7-21</strain>
    </source>
</reference>
<feature type="binding site" evidence="7">
    <location>
        <position position="188"/>
    </location>
    <ligand>
        <name>Zn(2+)</name>
        <dbReference type="ChEBI" id="CHEBI:29105"/>
    </ligand>
</feature>
<evidence type="ECO:0000256" key="8">
    <source>
        <dbReference type="SAM" id="Phobius"/>
    </source>
</evidence>
<keyword evidence="3" id="KW-1003">Cell membrane</keyword>
<keyword evidence="5 8" id="KW-1133">Transmembrane helix</keyword>
<dbReference type="Proteomes" id="UP000321805">
    <property type="component" value="Chromosome"/>
</dbReference>
<dbReference type="GO" id="GO:0140911">
    <property type="term" value="F:pore-forming activity"/>
    <property type="evidence" value="ECO:0007669"/>
    <property type="project" value="InterPro"/>
</dbReference>
<keyword evidence="10" id="KW-1185">Reference proteome</keyword>
<dbReference type="GO" id="GO:0046872">
    <property type="term" value="F:metal ion binding"/>
    <property type="evidence" value="ECO:0007669"/>
    <property type="project" value="UniProtKB-KW"/>
</dbReference>
<keyword evidence="7" id="KW-0479">Metal-binding</keyword>
<dbReference type="KEGG" id="bsol:FSW04_24800"/>
<keyword evidence="6 8" id="KW-0472">Membrane</keyword>
<feature type="transmembrane region" description="Helical" evidence="8">
    <location>
        <begin position="187"/>
        <end position="211"/>
    </location>
</feature>
<feature type="transmembrane region" description="Helical" evidence="8">
    <location>
        <begin position="130"/>
        <end position="148"/>
    </location>
</feature>
<evidence type="ECO:0000256" key="4">
    <source>
        <dbReference type="ARBA" id="ARBA00022692"/>
    </source>
</evidence>